<dbReference type="EMBL" id="ASGZ01000005">
    <property type="protein sequence ID" value="ESP89731.1"/>
    <property type="molecule type" value="Genomic_DNA"/>
</dbReference>
<protein>
    <submittedName>
        <fullName evidence="9">Peptidase M3A and M3B thimet/oligopeptidase F</fullName>
    </submittedName>
</protein>
<keyword evidence="2" id="KW-0645">Protease</keyword>
<dbReference type="Proteomes" id="UP000017840">
    <property type="component" value="Unassembled WGS sequence"/>
</dbReference>
<dbReference type="GO" id="GO:0006508">
    <property type="term" value="P:proteolysis"/>
    <property type="evidence" value="ECO:0007669"/>
    <property type="project" value="UniProtKB-KW"/>
</dbReference>
<dbReference type="InterPro" id="IPR001567">
    <property type="entry name" value="Pept_M3A_M3B_dom"/>
</dbReference>
<dbReference type="Pfam" id="PF01432">
    <property type="entry name" value="Peptidase_M3"/>
    <property type="match status" value="1"/>
</dbReference>
<comment type="cofactor">
    <cofactor evidence="1">
        <name>Zn(2+)</name>
        <dbReference type="ChEBI" id="CHEBI:29105"/>
    </cofactor>
</comment>
<evidence type="ECO:0000256" key="7">
    <source>
        <dbReference type="SAM" id="MobiDB-lite"/>
    </source>
</evidence>
<evidence type="ECO:0000313" key="10">
    <source>
        <dbReference type="Proteomes" id="UP000017840"/>
    </source>
</evidence>
<evidence type="ECO:0000259" key="8">
    <source>
        <dbReference type="Pfam" id="PF01432"/>
    </source>
</evidence>
<evidence type="ECO:0000256" key="4">
    <source>
        <dbReference type="ARBA" id="ARBA00022801"/>
    </source>
</evidence>
<dbReference type="Gene3D" id="1.10.1370.20">
    <property type="entry name" value="Oligoendopeptidase f, C-terminal domain"/>
    <property type="match status" value="1"/>
</dbReference>
<dbReference type="GO" id="GO:0004222">
    <property type="term" value="F:metalloendopeptidase activity"/>
    <property type="evidence" value="ECO:0007669"/>
    <property type="project" value="InterPro"/>
</dbReference>
<reference evidence="9 10" key="1">
    <citation type="journal article" date="2013" name="Genome Announc.">
        <title>Draft Genome Sequence of 'Candidatus Halobonum tyrrellensis' Strain G22, Isolated from the Hypersaline Waters of Lake Tyrrell, Australia.</title>
        <authorList>
            <person name="Ugalde J.A."/>
            <person name="Narasingarao P."/>
            <person name="Kuo S."/>
            <person name="Podell S."/>
            <person name="Allen E.E."/>
        </authorList>
    </citation>
    <scope>NUCLEOTIDE SEQUENCE [LARGE SCALE GENOMIC DNA]</scope>
    <source>
        <strain evidence="9 10">G22</strain>
    </source>
</reference>
<dbReference type="eggNOG" id="arCOG04758">
    <property type="taxonomic scope" value="Archaea"/>
</dbReference>
<keyword evidence="10" id="KW-1185">Reference proteome</keyword>
<dbReference type="STRING" id="1324957.K933_02051"/>
<organism evidence="9 10">
    <name type="scientific">Candidatus Halobonum tyrrellensis G22</name>
    <dbReference type="NCBI Taxonomy" id="1324957"/>
    <lineage>
        <taxon>Archaea</taxon>
        <taxon>Methanobacteriati</taxon>
        <taxon>Methanobacteriota</taxon>
        <taxon>Stenosarchaea group</taxon>
        <taxon>Halobacteria</taxon>
        <taxon>Halobacteriales</taxon>
        <taxon>Haloferacaceae</taxon>
        <taxon>Candidatus Halobonum</taxon>
    </lineage>
</organism>
<evidence type="ECO:0000256" key="3">
    <source>
        <dbReference type="ARBA" id="ARBA00022723"/>
    </source>
</evidence>
<accession>V4GX31</accession>
<comment type="caution">
    <text evidence="9">The sequence shown here is derived from an EMBL/GenBank/DDBJ whole genome shotgun (WGS) entry which is preliminary data.</text>
</comment>
<keyword evidence="4" id="KW-0378">Hydrolase</keyword>
<dbReference type="AlphaFoldDB" id="V4GX31"/>
<dbReference type="GO" id="GO:0046872">
    <property type="term" value="F:metal ion binding"/>
    <property type="evidence" value="ECO:0007669"/>
    <property type="project" value="UniProtKB-KW"/>
</dbReference>
<evidence type="ECO:0000256" key="1">
    <source>
        <dbReference type="ARBA" id="ARBA00001947"/>
    </source>
</evidence>
<feature type="region of interest" description="Disordered" evidence="7">
    <location>
        <begin position="48"/>
        <end position="69"/>
    </location>
</feature>
<keyword evidence="5" id="KW-0862">Zinc</keyword>
<evidence type="ECO:0000256" key="6">
    <source>
        <dbReference type="ARBA" id="ARBA00023049"/>
    </source>
</evidence>
<name>V4GX31_9EURY</name>
<keyword evidence="3" id="KW-0479">Metal-binding</keyword>
<dbReference type="InterPro" id="IPR042088">
    <property type="entry name" value="OligoPept_F_C"/>
</dbReference>
<evidence type="ECO:0000313" key="9">
    <source>
        <dbReference type="EMBL" id="ESP89731.1"/>
    </source>
</evidence>
<gene>
    <name evidence="9" type="ORF">K933_02051</name>
</gene>
<keyword evidence="6" id="KW-0482">Metalloprotease</keyword>
<dbReference type="Gene3D" id="1.10.287.830">
    <property type="entry name" value="putative peptidase helix hairpin domain like"/>
    <property type="match status" value="1"/>
</dbReference>
<evidence type="ECO:0000256" key="5">
    <source>
        <dbReference type="ARBA" id="ARBA00022833"/>
    </source>
</evidence>
<sequence length="469" mass="53156">MLSDLDEYSYYAQNLRTQASRMREPAVEEAIATHAEARSAPTRIHRATTTEDFDPPTIERPDGDPVDLSVGNKRTELSHSDRDYRQTVYKTYYEEMERFEATLTRTIAEKLSAAATEAEIRDYDSIRDRDLRGTYPESGLEPALPESVHETLVAAVRDNLEPYHRSQRVRRERLGVDTLRPWDRRVPTADTSPPELEYEDATSLILAALEPLGEQYVELARTFLSERRIDVFPTEDKRTDIPAYCPSSATDGAFVLANFHRDVRTMFYIAHELGHALTAMLYQPEPTRYATAPTAICEVPSILHEVLLAEHCLDAGGALAAHARDRLIECLSGNFYRNARTAAFNHRLATTIEAGDELSPRMAREAYANLLAEFDPTVDFPGDSGREWLGHGQRIPYSSYQYVLGATGALGVRERLRDESLRPIEYREFLRTIGRHPPVESFETLGVDVLSDESYERAAATFDDYLDRL</sequence>
<proteinExistence type="predicted"/>
<feature type="domain" description="Peptidase M3A/M3B catalytic" evidence="8">
    <location>
        <begin position="78"/>
        <end position="459"/>
    </location>
</feature>
<evidence type="ECO:0000256" key="2">
    <source>
        <dbReference type="ARBA" id="ARBA00022670"/>
    </source>
</evidence>
<dbReference type="SUPFAM" id="SSF55486">
    <property type="entry name" value="Metalloproteases ('zincins'), catalytic domain"/>
    <property type="match status" value="1"/>
</dbReference>